<reference evidence="2 3" key="1">
    <citation type="submission" date="2017-09" db="EMBL/GenBank/DDBJ databases">
        <title>Genomic, metabolic, and phenotypic characteristics of bacterial isolates from the natural microbiome of the model nematode Caenorhabditis elegans.</title>
        <authorList>
            <person name="Zimmermann J."/>
            <person name="Obeng N."/>
            <person name="Yang W."/>
            <person name="Obeng O."/>
            <person name="Kissoyan K."/>
            <person name="Pees B."/>
            <person name="Dirksen P."/>
            <person name="Hoppner M."/>
            <person name="Franke A."/>
            <person name="Rosenstiel P."/>
            <person name="Leippe M."/>
            <person name="Dierking K."/>
            <person name="Kaleta C."/>
            <person name="Schulenburg H."/>
        </authorList>
    </citation>
    <scope>NUCLEOTIDE SEQUENCE [LARGE SCALE GENOMIC DNA]</scope>
    <source>
        <strain evidence="2 3">MYb184</strain>
    </source>
</reference>
<dbReference type="RefSeq" id="WP_105750139.1">
    <property type="nucleotide sequence ID" value="NZ_PCQE01000127.1"/>
</dbReference>
<evidence type="ECO:0000313" key="2">
    <source>
        <dbReference type="EMBL" id="PRB84210.1"/>
    </source>
</evidence>
<dbReference type="Pfam" id="PF13175">
    <property type="entry name" value="AAA_15"/>
    <property type="match status" value="1"/>
</dbReference>
<dbReference type="InterPro" id="IPR041685">
    <property type="entry name" value="AAA_GajA/Old/RecF-like"/>
</dbReference>
<comment type="caution">
    <text evidence="2">The sequence shown here is derived from an EMBL/GenBank/DDBJ whole genome shotgun (WGS) entry which is preliminary data.</text>
</comment>
<dbReference type="Proteomes" id="UP000239458">
    <property type="component" value="Unassembled WGS sequence"/>
</dbReference>
<feature type="domain" description="Endonuclease GajA/Old nuclease/RecF-like AAA" evidence="1">
    <location>
        <begin position="1"/>
        <end position="80"/>
    </location>
</feature>
<dbReference type="InterPro" id="IPR027417">
    <property type="entry name" value="P-loop_NTPase"/>
</dbReference>
<dbReference type="GO" id="GO:0006302">
    <property type="term" value="P:double-strand break repair"/>
    <property type="evidence" value="ECO:0007669"/>
    <property type="project" value="TreeGrafter"/>
</dbReference>
<name>A0A2S9CUU1_PSECE</name>
<gene>
    <name evidence="2" type="ORF">CQ006_27995</name>
</gene>
<sequence>MKISRIKIKNFRSIEYIDLAFSDFNILVGQNNTGKTNFFEAINWFYTSSSKSGTIENIQYMRDSSKEVIVSVEFSGAQHGAENMINAGNKTKILAILSGSPITCPLAIK</sequence>
<evidence type="ECO:0000259" key="1">
    <source>
        <dbReference type="Pfam" id="PF13175"/>
    </source>
</evidence>
<dbReference type="AlphaFoldDB" id="A0A2S9CUU1"/>
<proteinExistence type="predicted"/>
<organism evidence="2 3">
    <name type="scientific">Pseudomonas cedrina</name>
    <dbReference type="NCBI Taxonomy" id="651740"/>
    <lineage>
        <taxon>Bacteria</taxon>
        <taxon>Pseudomonadati</taxon>
        <taxon>Pseudomonadota</taxon>
        <taxon>Gammaproteobacteria</taxon>
        <taxon>Pseudomonadales</taxon>
        <taxon>Pseudomonadaceae</taxon>
        <taxon>Pseudomonas</taxon>
    </lineage>
</organism>
<dbReference type="GO" id="GO:0000731">
    <property type="term" value="P:DNA synthesis involved in DNA repair"/>
    <property type="evidence" value="ECO:0007669"/>
    <property type="project" value="TreeGrafter"/>
</dbReference>
<accession>A0A2S9CUU1</accession>
<dbReference type="SUPFAM" id="SSF52540">
    <property type="entry name" value="P-loop containing nucleoside triphosphate hydrolases"/>
    <property type="match status" value="1"/>
</dbReference>
<dbReference type="PANTHER" id="PTHR32182:SF22">
    <property type="entry name" value="ATP-DEPENDENT ENDONUCLEASE, OLD FAMILY-RELATED"/>
    <property type="match status" value="1"/>
</dbReference>
<evidence type="ECO:0000313" key="3">
    <source>
        <dbReference type="Proteomes" id="UP000239458"/>
    </source>
</evidence>
<dbReference type="PANTHER" id="PTHR32182">
    <property type="entry name" value="DNA REPLICATION AND REPAIR PROTEIN RECF"/>
    <property type="match status" value="1"/>
</dbReference>
<dbReference type="Gene3D" id="3.40.50.300">
    <property type="entry name" value="P-loop containing nucleotide triphosphate hydrolases"/>
    <property type="match status" value="1"/>
</dbReference>
<dbReference type="EMBL" id="PCQE01000127">
    <property type="protein sequence ID" value="PRB84210.1"/>
    <property type="molecule type" value="Genomic_DNA"/>
</dbReference>
<protein>
    <recommendedName>
        <fullName evidence="1">Endonuclease GajA/Old nuclease/RecF-like AAA domain-containing protein</fullName>
    </recommendedName>
</protein>